<dbReference type="GO" id="GO:0035438">
    <property type="term" value="F:cyclic-di-GMP binding"/>
    <property type="evidence" value="ECO:0007669"/>
    <property type="project" value="InterPro"/>
</dbReference>
<dbReference type="Pfam" id="PF07238">
    <property type="entry name" value="PilZ"/>
    <property type="match status" value="1"/>
</dbReference>
<feature type="domain" description="PilZN3" evidence="3">
    <location>
        <begin position="7"/>
        <end position="141"/>
    </location>
</feature>
<comment type="caution">
    <text evidence="4">The sequence shown here is derived from an EMBL/GenBank/DDBJ whole genome shotgun (WGS) entry which is preliminary data.</text>
</comment>
<evidence type="ECO:0000313" key="5">
    <source>
        <dbReference type="Proteomes" id="UP001198163"/>
    </source>
</evidence>
<evidence type="ECO:0000313" key="4">
    <source>
        <dbReference type="EMBL" id="MCD1653703.1"/>
    </source>
</evidence>
<organism evidence="4 5">
    <name type="scientific">Teretinema zuelzerae</name>
    <dbReference type="NCBI Taxonomy" id="156"/>
    <lineage>
        <taxon>Bacteria</taxon>
        <taxon>Pseudomonadati</taxon>
        <taxon>Spirochaetota</taxon>
        <taxon>Spirochaetia</taxon>
        <taxon>Spirochaetales</taxon>
        <taxon>Treponemataceae</taxon>
        <taxon>Teretinema</taxon>
    </lineage>
</organism>
<dbReference type="Proteomes" id="UP001198163">
    <property type="component" value="Unassembled WGS sequence"/>
</dbReference>
<dbReference type="InterPro" id="IPR009875">
    <property type="entry name" value="PilZ_domain"/>
</dbReference>
<feature type="domain" description="PilZ" evidence="2">
    <location>
        <begin position="146"/>
        <end position="262"/>
    </location>
</feature>
<dbReference type="InterPro" id="IPR046853">
    <property type="entry name" value="PilZN3"/>
</dbReference>
<evidence type="ECO:0000256" key="1">
    <source>
        <dbReference type="SAM" id="MobiDB-lite"/>
    </source>
</evidence>
<evidence type="ECO:0000259" key="2">
    <source>
        <dbReference type="Pfam" id="PF07238"/>
    </source>
</evidence>
<sequence>MGYATSQQLTRYYELYHSIDVTFSKEVIKATGLIPQQVYVKALGGQWPCVINSSSLSGAKIIAGIKSGIYEKIQQGTTSVSLRFSFMNVEKNEPMSFFVAAKVLGVNQYGGSSELVLISIAYTQRPPDDLIETLGRLLEANINSTKRREERILITPDSMRKLGILQKETVIFIQGIPRRCILRDLSFSGAKVIMVGIAAFLTNKEIVLRVDIDDPRTAIGLKGIIVRTEDVENRKDLVALAIQYNETEIPMSYKMHINNYLTQQRKTQGKDDSEQAEQPSSGQSGKKQQAESSAPQAEPLPEADTQEPSS</sequence>
<dbReference type="Pfam" id="PF20424">
    <property type="entry name" value="PilZN3"/>
    <property type="match status" value="1"/>
</dbReference>
<keyword evidence="5" id="KW-1185">Reference proteome</keyword>
<reference evidence="4" key="1">
    <citation type="submission" date="2021-08" db="EMBL/GenBank/DDBJ databases">
        <title>Comparative analyses of Brucepasteria parasyntrophica and Teretinema zuelzerae.</title>
        <authorList>
            <person name="Song Y."/>
            <person name="Brune A."/>
        </authorList>
    </citation>
    <scope>NUCLEOTIDE SEQUENCE</scope>
    <source>
        <strain evidence="4">DSM 1903</strain>
    </source>
</reference>
<dbReference type="SUPFAM" id="SSF141371">
    <property type="entry name" value="PilZ domain-like"/>
    <property type="match status" value="1"/>
</dbReference>
<accession>A0AAE3EH22</accession>
<feature type="compositionally biased region" description="Low complexity" evidence="1">
    <location>
        <begin position="277"/>
        <end position="294"/>
    </location>
</feature>
<feature type="region of interest" description="Disordered" evidence="1">
    <location>
        <begin position="264"/>
        <end position="310"/>
    </location>
</feature>
<evidence type="ECO:0000259" key="3">
    <source>
        <dbReference type="Pfam" id="PF20424"/>
    </source>
</evidence>
<dbReference type="AlphaFoldDB" id="A0AAE3EH22"/>
<gene>
    <name evidence="4" type="ORF">K7J14_03195</name>
</gene>
<name>A0AAE3EH22_9SPIR</name>
<dbReference type="EMBL" id="JAINWA010000001">
    <property type="protein sequence ID" value="MCD1653703.1"/>
    <property type="molecule type" value="Genomic_DNA"/>
</dbReference>
<protein>
    <submittedName>
        <fullName evidence="4">PilZ domain-containing protein</fullName>
    </submittedName>
</protein>
<dbReference type="RefSeq" id="WP_230753024.1">
    <property type="nucleotide sequence ID" value="NZ_JAINWA010000001.1"/>
</dbReference>
<proteinExistence type="predicted"/>